<organism evidence="2 3">
    <name type="scientific">Araneus ventricosus</name>
    <name type="common">Orbweaver spider</name>
    <name type="synonym">Epeira ventricosa</name>
    <dbReference type="NCBI Taxonomy" id="182803"/>
    <lineage>
        <taxon>Eukaryota</taxon>
        <taxon>Metazoa</taxon>
        <taxon>Ecdysozoa</taxon>
        <taxon>Arthropoda</taxon>
        <taxon>Chelicerata</taxon>
        <taxon>Arachnida</taxon>
        <taxon>Araneae</taxon>
        <taxon>Araneomorphae</taxon>
        <taxon>Entelegynae</taxon>
        <taxon>Araneoidea</taxon>
        <taxon>Araneidae</taxon>
        <taxon>Araneus</taxon>
    </lineage>
</organism>
<dbReference type="OrthoDB" id="6433839at2759"/>
<proteinExistence type="predicted"/>
<evidence type="ECO:0000256" key="1">
    <source>
        <dbReference type="SAM" id="MobiDB-lite"/>
    </source>
</evidence>
<keyword evidence="3" id="KW-1185">Reference proteome</keyword>
<dbReference type="EMBL" id="BGPR01046744">
    <property type="protein sequence ID" value="GBO23699.1"/>
    <property type="molecule type" value="Genomic_DNA"/>
</dbReference>
<dbReference type="InterPro" id="IPR052709">
    <property type="entry name" value="Transposase-MT_Hybrid"/>
</dbReference>
<accession>A0A4Y2VEJ0</accession>
<feature type="region of interest" description="Disordered" evidence="1">
    <location>
        <begin position="73"/>
        <end position="93"/>
    </location>
</feature>
<evidence type="ECO:0000313" key="3">
    <source>
        <dbReference type="Proteomes" id="UP000499080"/>
    </source>
</evidence>
<dbReference type="PANTHER" id="PTHR46060:SF1">
    <property type="entry name" value="MARINER MOS1 TRANSPOSASE-LIKE PROTEIN"/>
    <property type="match status" value="1"/>
</dbReference>
<dbReference type="AlphaFoldDB" id="A0A4Y2VEJ0"/>
<gene>
    <name evidence="2" type="ORF">AVEN_82558_1</name>
</gene>
<dbReference type="Proteomes" id="UP000499080">
    <property type="component" value="Unassembled WGS sequence"/>
</dbReference>
<reference evidence="2 3" key="1">
    <citation type="journal article" date="2019" name="Sci. Rep.">
        <title>Orb-weaving spider Araneus ventricosus genome elucidates the spidroin gene catalogue.</title>
        <authorList>
            <person name="Kono N."/>
            <person name="Nakamura H."/>
            <person name="Ohtoshi R."/>
            <person name="Moran D.A.P."/>
            <person name="Shinohara A."/>
            <person name="Yoshida Y."/>
            <person name="Fujiwara M."/>
            <person name="Mori M."/>
            <person name="Tomita M."/>
            <person name="Arakawa K."/>
        </authorList>
    </citation>
    <scope>NUCLEOTIDE SEQUENCE [LARGE SCALE GENOMIC DNA]</scope>
</reference>
<dbReference type="PANTHER" id="PTHR46060">
    <property type="entry name" value="MARINER MOS1 TRANSPOSASE-LIKE PROTEIN"/>
    <property type="match status" value="1"/>
</dbReference>
<name>A0A4Y2VEJ0_ARAVE</name>
<evidence type="ECO:0000313" key="2">
    <source>
        <dbReference type="EMBL" id="GBO23699.1"/>
    </source>
</evidence>
<protein>
    <submittedName>
        <fullName evidence="2">Uncharacterized protein</fullName>
    </submittedName>
</protein>
<feature type="compositionally biased region" description="Low complexity" evidence="1">
    <location>
        <begin position="82"/>
        <end position="91"/>
    </location>
</feature>
<sequence length="150" mass="17353">MYVGLVRVKSEVVGQTSSLWCGVPFSNGFRDYHFWTILHRKGVPGNESYGFIHHPWLNHDQRLNDGSAIIMRKEDVKDEPSSGRPPTSTTPDNIERVRRMLEDDRRLSLRMIAEELKISLDSVSNIIHEHLQKRKKKVCAFPTLRRSSNV</sequence>
<comment type="caution">
    <text evidence="2">The sequence shown here is derived from an EMBL/GenBank/DDBJ whole genome shotgun (WGS) entry which is preliminary data.</text>
</comment>